<evidence type="ECO:0000313" key="5">
    <source>
        <dbReference type="Proteomes" id="UP000028547"/>
    </source>
</evidence>
<feature type="chain" id="PRO_5001781763" description="Outer membrane protein beta-barrel domain-containing protein" evidence="2">
    <location>
        <begin position="18"/>
        <end position="204"/>
    </location>
</feature>
<sequence>MSGIALMAFCTAGSAFAAVDASKVGRGFDFQENQVPVGVDVRGGVGGFTGNSGDLTKPGALLGVTADAQPWPSLGVEAGYEGQRMPIDDGRVGDGEAMWRHNLGILAKAGAPLLQAKLYPYVGAGFGLSYLNASEGAEGLYDNDFIGEVPLAAGVDYRFTRNVFAGARATYRALIGTSFANDATVAGDTTGGLVNFNLTLGGSF</sequence>
<dbReference type="Pfam" id="PF13505">
    <property type="entry name" value="OMP_b-brl"/>
    <property type="match status" value="1"/>
</dbReference>
<evidence type="ECO:0000259" key="3">
    <source>
        <dbReference type="Pfam" id="PF13505"/>
    </source>
</evidence>
<dbReference type="SUPFAM" id="SSF56925">
    <property type="entry name" value="OMPA-like"/>
    <property type="match status" value="1"/>
</dbReference>
<dbReference type="Gene3D" id="2.40.160.20">
    <property type="match status" value="1"/>
</dbReference>
<organism evidence="4 5">
    <name type="scientific">Archangium violaceum Cb vi76</name>
    <dbReference type="NCBI Taxonomy" id="1406225"/>
    <lineage>
        <taxon>Bacteria</taxon>
        <taxon>Pseudomonadati</taxon>
        <taxon>Myxococcota</taxon>
        <taxon>Myxococcia</taxon>
        <taxon>Myxococcales</taxon>
        <taxon>Cystobacterineae</taxon>
        <taxon>Archangiaceae</taxon>
        <taxon>Archangium</taxon>
    </lineage>
</organism>
<gene>
    <name evidence="4" type="ORF">Q664_08760</name>
</gene>
<evidence type="ECO:0000256" key="2">
    <source>
        <dbReference type="SAM" id="SignalP"/>
    </source>
</evidence>
<name>A0A084SYK6_9BACT</name>
<protein>
    <recommendedName>
        <fullName evidence="3">Outer membrane protein beta-barrel domain-containing protein</fullName>
    </recommendedName>
</protein>
<feature type="signal peptide" evidence="2">
    <location>
        <begin position="1"/>
        <end position="17"/>
    </location>
</feature>
<dbReference type="EMBL" id="JPMI01000048">
    <property type="protein sequence ID" value="KFA93541.1"/>
    <property type="molecule type" value="Genomic_DNA"/>
</dbReference>
<feature type="domain" description="Outer membrane protein beta-barrel" evidence="3">
    <location>
        <begin position="9"/>
        <end position="186"/>
    </location>
</feature>
<dbReference type="Proteomes" id="UP000028547">
    <property type="component" value="Unassembled WGS sequence"/>
</dbReference>
<dbReference type="InterPro" id="IPR027385">
    <property type="entry name" value="Beta-barrel_OMP"/>
</dbReference>
<proteinExistence type="predicted"/>
<dbReference type="InterPro" id="IPR011250">
    <property type="entry name" value="OMP/PagP_B-barrel"/>
</dbReference>
<evidence type="ECO:0000313" key="4">
    <source>
        <dbReference type="EMBL" id="KFA93541.1"/>
    </source>
</evidence>
<accession>A0A084SYK6</accession>
<comment type="caution">
    <text evidence="4">The sequence shown here is derived from an EMBL/GenBank/DDBJ whole genome shotgun (WGS) entry which is preliminary data.</text>
</comment>
<dbReference type="AlphaFoldDB" id="A0A084SYK6"/>
<evidence type="ECO:0000256" key="1">
    <source>
        <dbReference type="ARBA" id="ARBA00022729"/>
    </source>
</evidence>
<keyword evidence="1 2" id="KW-0732">Signal</keyword>
<reference evidence="4 5" key="1">
    <citation type="submission" date="2014-07" db="EMBL/GenBank/DDBJ databases">
        <title>Draft Genome Sequence of Gephyronic Acid Producer, Cystobacter violaceus Strain Cb vi76.</title>
        <authorList>
            <person name="Stevens D.C."/>
            <person name="Young J."/>
            <person name="Carmichael R."/>
            <person name="Tan J."/>
            <person name="Taylor R.E."/>
        </authorList>
    </citation>
    <scope>NUCLEOTIDE SEQUENCE [LARGE SCALE GENOMIC DNA]</scope>
    <source>
        <strain evidence="4 5">Cb vi76</strain>
    </source>
</reference>